<keyword evidence="6 8" id="KW-1133">Transmembrane helix</keyword>
<keyword evidence="5 8" id="KW-0812">Transmembrane</keyword>
<dbReference type="OrthoDB" id="1077582at2759"/>
<feature type="transmembrane region" description="Helical" evidence="8">
    <location>
        <begin position="233"/>
        <end position="255"/>
    </location>
</feature>
<evidence type="ECO:0000259" key="9">
    <source>
        <dbReference type="Pfam" id="PF13813"/>
    </source>
</evidence>
<protein>
    <recommendedName>
        <fullName evidence="9">Wax synthase domain-containing protein</fullName>
    </recommendedName>
</protein>
<keyword evidence="7 8" id="KW-0472">Membrane</keyword>
<feature type="transmembrane region" description="Helical" evidence="8">
    <location>
        <begin position="34"/>
        <end position="55"/>
    </location>
</feature>
<dbReference type="InterPro" id="IPR032805">
    <property type="entry name" value="Wax_synthase_dom"/>
</dbReference>
<evidence type="ECO:0000256" key="7">
    <source>
        <dbReference type="ARBA" id="ARBA00023136"/>
    </source>
</evidence>
<dbReference type="EMBL" id="ML977314">
    <property type="protein sequence ID" value="KAF2119848.1"/>
    <property type="molecule type" value="Genomic_DNA"/>
</dbReference>
<evidence type="ECO:0000256" key="5">
    <source>
        <dbReference type="ARBA" id="ARBA00022692"/>
    </source>
</evidence>
<comment type="pathway">
    <text evidence="2">Secondary metabolite biosynthesis.</text>
</comment>
<keyword evidence="4" id="KW-0808">Transferase</keyword>
<dbReference type="Pfam" id="PF13813">
    <property type="entry name" value="MBOAT_2"/>
    <property type="match status" value="1"/>
</dbReference>
<feature type="domain" description="Wax synthase" evidence="9">
    <location>
        <begin position="287"/>
        <end position="373"/>
    </location>
</feature>
<comment type="similarity">
    <text evidence="3">Belongs to the wax synthase family.</text>
</comment>
<keyword evidence="11" id="KW-1185">Reference proteome</keyword>
<feature type="transmembrane region" description="Helical" evidence="8">
    <location>
        <begin position="338"/>
        <end position="357"/>
    </location>
</feature>
<dbReference type="GO" id="GO:0016020">
    <property type="term" value="C:membrane"/>
    <property type="evidence" value="ECO:0007669"/>
    <property type="project" value="UniProtKB-SubCell"/>
</dbReference>
<evidence type="ECO:0000256" key="8">
    <source>
        <dbReference type="SAM" id="Phobius"/>
    </source>
</evidence>
<gene>
    <name evidence="10" type="ORF">BDV96DRAFT_566193</name>
</gene>
<dbReference type="GO" id="GO:0006629">
    <property type="term" value="P:lipid metabolic process"/>
    <property type="evidence" value="ECO:0007669"/>
    <property type="project" value="InterPro"/>
</dbReference>
<feature type="transmembrane region" description="Helical" evidence="8">
    <location>
        <begin position="188"/>
        <end position="213"/>
    </location>
</feature>
<dbReference type="GO" id="GO:0008374">
    <property type="term" value="F:O-acyltransferase activity"/>
    <property type="evidence" value="ECO:0007669"/>
    <property type="project" value="InterPro"/>
</dbReference>
<dbReference type="AlphaFoldDB" id="A0A6A5ZN04"/>
<comment type="subcellular location">
    <subcellularLocation>
        <location evidence="1">Membrane</location>
        <topology evidence="1">Multi-pass membrane protein</topology>
    </subcellularLocation>
</comment>
<feature type="transmembrane region" description="Helical" evidence="8">
    <location>
        <begin position="408"/>
        <end position="424"/>
    </location>
</feature>
<evidence type="ECO:0000256" key="1">
    <source>
        <dbReference type="ARBA" id="ARBA00004141"/>
    </source>
</evidence>
<feature type="transmembrane region" description="Helical" evidence="8">
    <location>
        <begin position="369"/>
        <end position="388"/>
    </location>
</feature>
<name>A0A6A5ZN04_9PLEO</name>
<dbReference type="InterPro" id="IPR044851">
    <property type="entry name" value="Wax_synthase"/>
</dbReference>
<proteinExistence type="inferred from homology"/>
<evidence type="ECO:0000256" key="2">
    <source>
        <dbReference type="ARBA" id="ARBA00005179"/>
    </source>
</evidence>
<dbReference type="Proteomes" id="UP000799770">
    <property type="component" value="Unassembled WGS sequence"/>
</dbReference>
<accession>A0A6A5ZN04</accession>
<sequence length="439" mass="50699">MDVKDKISRNQIHTTNFNTMSSSNSDPDWQPHQAIPTVISILFATLTSLAVLSFPKLFYPKSSLALVLSTLCLSWHFSDGFPDVFAQEQWLRALIMFGAHMSHLLVVRGTHQDLHTQPKEAKRTACYRGYKLLFNFRGIGTDWEVPYLHRTVTVQQKKYDDPTQNARKHDQIGRLRTKSRWSAVRRRVFYLLVNYLVLCLYYELLHPALYLLPKASDFTPTKESFLRRLPLTLVYPGSSAAIAARELWVRICMVVELVIPEYFWLASYHDISAIIFIGIGLDGDEDWPPIMGSVSAATTLRGFWGCFWHRILYRSFSEHATVLARWLGFRKGTTSGRLASNVLVFAFSAFMHAAVSFRIGNKCAWGRSMWFWVLQPVGFIGEGVVQTYWRRLRSTWNLNERMTRYTTVLENAVGCSWVCLWFFWSEPKRIFPLAYCGKG</sequence>
<dbReference type="PANTHER" id="PTHR31595">
    <property type="entry name" value="LONG-CHAIN-ALCOHOL O-FATTY-ACYLTRANSFERASE 3-RELATED"/>
    <property type="match status" value="1"/>
</dbReference>
<evidence type="ECO:0000256" key="4">
    <source>
        <dbReference type="ARBA" id="ARBA00022679"/>
    </source>
</evidence>
<organism evidence="10 11">
    <name type="scientific">Lophiotrema nucula</name>
    <dbReference type="NCBI Taxonomy" id="690887"/>
    <lineage>
        <taxon>Eukaryota</taxon>
        <taxon>Fungi</taxon>
        <taxon>Dikarya</taxon>
        <taxon>Ascomycota</taxon>
        <taxon>Pezizomycotina</taxon>
        <taxon>Dothideomycetes</taxon>
        <taxon>Pleosporomycetidae</taxon>
        <taxon>Pleosporales</taxon>
        <taxon>Lophiotremataceae</taxon>
        <taxon>Lophiotrema</taxon>
    </lineage>
</organism>
<evidence type="ECO:0000256" key="6">
    <source>
        <dbReference type="ARBA" id="ARBA00022989"/>
    </source>
</evidence>
<reference evidence="10" key="1">
    <citation type="journal article" date="2020" name="Stud. Mycol.">
        <title>101 Dothideomycetes genomes: a test case for predicting lifestyles and emergence of pathogens.</title>
        <authorList>
            <person name="Haridas S."/>
            <person name="Albert R."/>
            <person name="Binder M."/>
            <person name="Bloem J."/>
            <person name="Labutti K."/>
            <person name="Salamov A."/>
            <person name="Andreopoulos B."/>
            <person name="Baker S."/>
            <person name="Barry K."/>
            <person name="Bills G."/>
            <person name="Bluhm B."/>
            <person name="Cannon C."/>
            <person name="Castanera R."/>
            <person name="Culley D."/>
            <person name="Daum C."/>
            <person name="Ezra D."/>
            <person name="Gonzalez J."/>
            <person name="Henrissat B."/>
            <person name="Kuo A."/>
            <person name="Liang C."/>
            <person name="Lipzen A."/>
            <person name="Lutzoni F."/>
            <person name="Magnuson J."/>
            <person name="Mondo S."/>
            <person name="Nolan M."/>
            <person name="Ohm R."/>
            <person name="Pangilinan J."/>
            <person name="Park H.-J."/>
            <person name="Ramirez L."/>
            <person name="Alfaro M."/>
            <person name="Sun H."/>
            <person name="Tritt A."/>
            <person name="Yoshinaga Y."/>
            <person name="Zwiers L.-H."/>
            <person name="Turgeon B."/>
            <person name="Goodwin S."/>
            <person name="Spatafora J."/>
            <person name="Crous P."/>
            <person name="Grigoriev I."/>
        </authorList>
    </citation>
    <scope>NUCLEOTIDE SEQUENCE</scope>
    <source>
        <strain evidence="10">CBS 627.86</strain>
    </source>
</reference>
<evidence type="ECO:0000313" key="11">
    <source>
        <dbReference type="Proteomes" id="UP000799770"/>
    </source>
</evidence>
<evidence type="ECO:0000313" key="10">
    <source>
        <dbReference type="EMBL" id="KAF2119848.1"/>
    </source>
</evidence>
<evidence type="ECO:0000256" key="3">
    <source>
        <dbReference type="ARBA" id="ARBA00007282"/>
    </source>
</evidence>
<dbReference type="PANTHER" id="PTHR31595:SF57">
    <property type="entry name" value="OS04G0481900 PROTEIN"/>
    <property type="match status" value="1"/>
</dbReference>